<evidence type="ECO:0000313" key="6">
    <source>
        <dbReference type="EMBL" id="SIN67655.1"/>
    </source>
</evidence>
<gene>
    <name evidence="6" type="ORF">SAMN05444368_1084</name>
</gene>
<organism evidence="6 7">
    <name type="scientific">Acetomicrobium flavidum</name>
    <dbReference type="NCBI Taxonomy" id="49896"/>
    <lineage>
        <taxon>Bacteria</taxon>
        <taxon>Thermotogati</taxon>
        <taxon>Synergistota</taxon>
        <taxon>Synergistia</taxon>
        <taxon>Synergistales</taxon>
        <taxon>Acetomicrobiaceae</taxon>
        <taxon>Acetomicrobium</taxon>
    </lineage>
</organism>
<dbReference type="PANTHER" id="PTHR48078:SF6">
    <property type="entry name" value="L-THREONINE DEHYDRATASE CATABOLIC TDCB"/>
    <property type="match status" value="1"/>
</dbReference>
<dbReference type="SUPFAM" id="SSF53686">
    <property type="entry name" value="Tryptophan synthase beta subunit-like PLP-dependent enzymes"/>
    <property type="match status" value="1"/>
</dbReference>
<dbReference type="PROSITE" id="PS00165">
    <property type="entry name" value="DEHYDRATASE_SER_THR"/>
    <property type="match status" value="1"/>
</dbReference>
<evidence type="ECO:0000256" key="4">
    <source>
        <dbReference type="ARBA" id="ARBA00023239"/>
    </source>
</evidence>
<dbReference type="InterPro" id="IPR001926">
    <property type="entry name" value="TrpB-like_PALP"/>
</dbReference>
<comment type="caution">
    <text evidence="6">The sequence shown here is derived from an EMBL/GenBank/DDBJ whole genome shotgun (WGS) entry which is preliminary data.</text>
</comment>
<dbReference type="InterPro" id="IPR027278">
    <property type="entry name" value="ACCD_DCysDesulf"/>
</dbReference>
<keyword evidence="4" id="KW-0456">Lyase</keyword>
<evidence type="ECO:0000313" key="7">
    <source>
        <dbReference type="Proteomes" id="UP000185093"/>
    </source>
</evidence>
<evidence type="ECO:0000256" key="1">
    <source>
        <dbReference type="ARBA" id="ARBA00001933"/>
    </source>
</evidence>
<dbReference type="InterPro" id="IPR036052">
    <property type="entry name" value="TrpB-like_PALP_sf"/>
</dbReference>
<name>A0ABY1JD94_9BACT</name>
<accession>A0ABY1JD94</accession>
<evidence type="ECO:0000256" key="3">
    <source>
        <dbReference type="ARBA" id="ARBA00022898"/>
    </source>
</evidence>
<sequence>MISLDDIRQARERIGSWIHRTPIFSSATFSRMVGNEVYLKAENLQKSGAFKFRGAMNFMLSMSDDERKRGVVTGSSGNHGQALACAAKLLGVKAVVVVPLGASPAKVAAIEGYGAKVERCGHSSTERIAKAMEIAENLGMTFVPPFDHPWIMAGQGTAGLEIAEDMQDVDAVLVPCGGCGLISGVATALKESLKGVKVYGVEPETSNSTYLSFKAGRIMELHDIHTIADGLRTASPGSITFPVVQRYVDDILLVSEEEIKKAMVLLLERAKLLVEPSGAVPAAALLYGKVPLKGKRVVALLSGGNVDLAALCKWIEEVRTGN</sequence>
<comment type="similarity">
    <text evidence="2">Belongs to the ACC deaminase/D-cysteine desulfhydrase family.</text>
</comment>
<dbReference type="PIRSF" id="PIRSF006278">
    <property type="entry name" value="ACCD_DCysDesulf"/>
    <property type="match status" value="1"/>
</dbReference>
<protein>
    <submittedName>
        <fullName evidence="6">Threonine dehydratase</fullName>
    </submittedName>
</protein>
<comment type="cofactor">
    <cofactor evidence="1">
        <name>pyridoxal 5'-phosphate</name>
        <dbReference type="ChEBI" id="CHEBI:597326"/>
    </cofactor>
</comment>
<dbReference type="InterPro" id="IPR000634">
    <property type="entry name" value="Ser/Thr_deHydtase_PyrdxlP-BS"/>
</dbReference>
<dbReference type="InterPro" id="IPR050147">
    <property type="entry name" value="Ser/Thr_Dehydratase"/>
</dbReference>
<keyword evidence="7" id="KW-1185">Reference proteome</keyword>
<dbReference type="RefSeq" id="WP_074199528.1">
    <property type="nucleotide sequence ID" value="NZ_FSQZ01000001.1"/>
</dbReference>
<dbReference type="CDD" id="cd01562">
    <property type="entry name" value="Thr-dehyd"/>
    <property type="match status" value="1"/>
</dbReference>
<feature type="domain" description="Tryptophan synthase beta chain-like PALP" evidence="5">
    <location>
        <begin position="18"/>
        <end position="303"/>
    </location>
</feature>
<dbReference type="PANTHER" id="PTHR48078">
    <property type="entry name" value="THREONINE DEHYDRATASE, MITOCHONDRIAL-RELATED"/>
    <property type="match status" value="1"/>
</dbReference>
<evidence type="ECO:0000256" key="2">
    <source>
        <dbReference type="ARBA" id="ARBA00008639"/>
    </source>
</evidence>
<keyword evidence="3" id="KW-0663">Pyridoxal phosphate</keyword>
<dbReference type="Pfam" id="PF00291">
    <property type="entry name" value="PALP"/>
    <property type="match status" value="1"/>
</dbReference>
<dbReference type="Proteomes" id="UP000185093">
    <property type="component" value="Unassembled WGS sequence"/>
</dbReference>
<proteinExistence type="inferred from homology"/>
<reference evidence="6 7" key="1">
    <citation type="submission" date="2016-11" db="EMBL/GenBank/DDBJ databases">
        <authorList>
            <person name="Varghese N."/>
            <person name="Submissions S."/>
        </authorList>
    </citation>
    <scope>NUCLEOTIDE SEQUENCE [LARGE SCALE GENOMIC DNA]</scope>
    <source>
        <strain evidence="6 7">DSM 20664</strain>
    </source>
</reference>
<dbReference type="EMBL" id="FSQZ01000001">
    <property type="protein sequence ID" value="SIN67655.1"/>
    <property type="molecule type" value="Genomic_DNA"/>
</dbReference>
<evidence type="ECO:0000259" key="5">
    <source>
        <dbReference type="Pfam" id="PF00291"/>
    </source>
</evidence>
<dbReference type="Gene3D" id="3.40.50.1100">
    <property type="match status" value="2"/>
</dbReference>